<dbReference type="InterPro" id="IPR021842">
    <property type="entry name" value="DUF3435"/>
</dbReference>
<feature type="region of interest" description="Disordered" evidence="1">
    <location>
        <begin position="494"/>
        <end position="513"/>
    </location>
</feature>
<protein>
    <submittedName>
        <fullName evidence="2">Uncharacterized protein</fullName>
    </submittedName>
</protein>
<dbReference type="AlphaFoldDB" id="A0A9W5Z226"/>
<name>A0A9W5Z226_9EURO</name>
<accession>A0A9W5Z226</accession>
<evidence type="ECO:0000313" key="2">
    <source>
        <dbReference type="EMBL" id="GKZ27705.1"/>
    </source>
</evidence>
<feature type="compositionally biased region" description="Polar residues" evidence="1">
    <location>
        <begin position="92"/>
        <end position="109"/>
    </location>
</feature>
<dbReference type="PANTHER" id="PTHR37535:SF4">
    <property type="entry name" value="FLUG DOMAIN-CONTAINING PROTEIN"/>
    <property type="match status" value="1"/>
</dbReference>
<feature type="region of interest" description="Disordered" evidence="1">
    <location>
        <begin position="85"/>
        <end position="130"/>
    </location>
</feature>
<dbReference type="EMBL" id="BROQ01000259">
    <property type="protein sequence ID" value="GKZ27705.1"/>
    <property type="molecule type" value="Genomic_DNA"/>
</dbReference>
<proteinExistence type="predicted"/>
<evidence type="ECO:0000313" key="3">
    <source>
        <dbReference type="Proteomes" id="UP001143548"/>
    </source>
</evidence>
<evidence type="ECO:0000256" key="1">
    <source>
        <dbReference type="SAM" id="MobiDB-lite"/>
    </source>
</evidence>
<dbReference type="Proteomes" id="UP001143548">
    <property type="component" value="Unassembled WGS sequence"/>
</dbReference>
<organism evidence="2 3">
    <name type="scientific">Aspergillus brasiliensis</name>
    <dbReference type="NCBI Taxonomy" id="319629"/>
    <lineage>
        <taxon>Eukaryota</taxon>
        <taxon>Fungi</taxon>
        <taxon>Dikarya</taxon>
        <taxon>Ascomycota</taxon>
        <taxon>Pezizomycotina</taxon>
        <taxon>Eurotiomycetes</taxon>
        <taxon>Eurotiomycetidae</taxon>
        <taxon>Eurotiales</taxon>
        <taxon>Aspergillaceae</taxon>
        <taxon>Aspergillus</taxon>
        <taxon>Aspergillus subgen. Circumdati</taxon>
    </lineage>
</organism>
<sequence>MQTVCLDYMNGVSKRMGLRRHPLPKPTAASDDLLHFLVTHMAHCDSVFADEKQRLYVLAGLNLSSISACRAVSLFDIRHTVNLQPDGRPLGTSGSKNPSNRTKNESSFNKSEDEAPSGGSSHTTGKDTEMSELEETDLDDIFSHHSDLKTASDFDCDSDASSVTVDGYLEGDVKTKTILWRHVEFYIVRNPTPGERHIFAAIIILLHTEAEDRKPKIDKLDIPIFRKPEHTAEGYRTSEIQPLKSPTWSRIIKRLGIRAGQARNLTQKVLRRGGINAINNQAPSSVRDQVADHESNAVKYYLNEVVDFDTAAAFHKRPSNEIVQRELRSATLLADHTAPIGLTDAQFRKISRDPEVRRLRRISRGLTARIRAMGLTIKDAAGTEAGEQKRRAGAELNSMLTCLRDKAKERNRKRHFRNTDAAIFNQQYKGTSKAASGDGQSQLPRYYHTSERAELVRLLCYSALAETPEDAHHRRLEYVRLLVRWQRRKESPRRGKQAAVSIQQMPTPTPPKAEIIPERYDPYNVRSASEICVCLKLTDKNGNARRINCGTTWRRFIAGN</sequence>
<dbReference type="Pfam" id="PF11917">
    <property type="entry name" value="DUF3435"/>
    <property type="match status" value="1"/>
</dbReference>
<comment type="caution">
    <text evidence="2">The sequence shown here is derived from an EMBL/GenBank/DDBJ whole genome shotgun (WGS) entry which is preliminary data.</text>
</comment>
<reference evidence="2" key="1">
    <citation type="submission" date="2022-07" db="EMBL/GenBank/DDBJ databases">
        <title>Taxonomy of Aspergillus series Nigri: significant species reduction supported by multi-species coalescent approaches.</title>
        <authorList>
            <person name="Bian C."/>
            <person name="Kusuya Y."/>
            <person name="Sklenar F."/>
            <person name="D'hooge E."/>
            <person name="Yaguchi T."/>
            <person name="Takahashi H."/>
            <person name="Hubka V."/>
        </authorList>
    </citation>
    <scope>NUCLEOTIDE SEQUENCE</scope>
    <source>
        <strain evidence="2">CBS 733.88</strain>
    </source>
</reference>
<dbReference type="PANTHER" id="PTHR37535">
    <property type="entry name" value="FLUG DOMAIN PROTEIN"/>
    <property type="match status" value="1"/>
</dbReference>
<gene>
    <name evidence="2" type="ORF">AbraCBS73388_005335</name>
</gene>